<dbReference type="InterPro" id="IPR050251">
    <property type="entry name" value="HpcH-HpaI_aldolase"/>
</dbReference>
<dbReference type="InterPro" id="IPR040442">
    <property type="entry name" value="Pyrv_kinase-like_dom_sf"/>
</dbReference>
<evidence type="ECO:0000313" key="7">
    <source>
        <dbReference type="Proteomes" id="UP000825890"/>
    </source>
</evidence>
<dbReference type="AlphaFoldDB" id="A0A9P3CMG4"/>
<organism evidence="6 7">
    <name type="scientific">Cercospora kikuchii</name>
    <dbReference type="NCBI Taxonomy" id="84275"/>
    <lineage>
        <taxon>Eukaryota</taxon>
        <taxon>Fungi</taxon>
        <taxon>Dikarya</taxon>
        <taxon>Ascomycota</taxon>
        <taxon>Pezizomycotina</taxon>
        <taxon>Dothideomycetes</taxon>
        <taxon>Dothideomycetidae</taxon>
        <taxon>Mycosphaerellales</taxon>
        <taxon>Mycosphaerellaceae</taxon>
        <taxon>Cercospora</taxon>
    </lineage>
</organism>
<feature type="region of interest" description="Disordered" evidence="4">
    <location>
        <begin position="1"/>
        <end position="29"/>
    </location>
</feature>
<evidence type="ECO:0000256" key="4">
    <source>
        <dbReference type="SAM" id="MobiDB-lite"/>
    </source>
</evidence>
<reference evidence="6 7" key="1">
    <citation type="submission" date="2021-01" db="EMBL/GenBank/DDBJ databases">
        <title>Cercospora kikuchii MAFF 305040 whole genome shotgun sequence.</title>
        <authorList>
            <person name="Kashiwa T."/>
            <person name="Suzuki T."/>
        </authorList>
    </citation>
    <scope>NUCLEOTIDE SEQUENCE [LARGE SCALE GENOMIC DNA]</scope>
    <source>
        <strain evidence="6 7">MAFF 305040</strain>
    </source>
</reference>
<feature type="compositionally biased region" description="Polar residues" evidence="4">
    <location>
        <begin position="1"/>
        <end position="14"/>
    </location>
</feature>
<dbReference type="GO" id="GO:0005737">
    <property type="term" value="C:cytoplasm"/>
    <property type="evidence" value="ECO:0007669"/>
    <property type="project" value="TreeGrafter"/>
</dbReference>
<dbReference type="Pfam" id="PF03328">
    <property type="entry name" value="HpcH_HpaI"/>
    <property type="match status" value="1"/>
</dbReference>
<evidence type="ECO:0000259" key="5">
    <source>
        <dbReference type="Pfam" id="PF03328"/>
    </source>
</evidence>
<dbReference type="InterPro" id="IPR005000">
    <property type="entry name" value="Aldolase/citrate-lyase_domain"/>
</dbReference>
<dbReference type="Gene3D" id="3.20.20.60">
    <property type="entry name" value="Phosphoenolpyruvate-binding domains"/>
    <property type="match status" value="1"/>
</dbReference>
<dbReference type="EMBL" id="BOLY01000004">
    <property type="protein sequence ID" value="GIZ44077.1"/>
    <property type="molecule type" value="Genomic_DNA"/>
</dbReference>
<dbReference type="OrthoDB" id="1621678at2759"/>
<dbReference type="RefSeq" id="XP_044658564.1">
    <property type="nucleotide sequence ID" value="XM_044802629.1"/>
</dbReference>
<name>A0A9P3CMG4_9PEZI</name>
<dbReference type="InterPro" id="IPR015813">
    <property type="entry name" value="Pyrv/PenolPyrv_kinase-like_dom"/>
</dbReference>
<proteinExistence type="inferred from homology"/>
<feature type="domain" description="HpcH/HpaI aldolase/citrate lyase" evidence="5">
    <location>
        <begin position="55"/>
        <end position="259"/>
    </location>
</feature>
<dbReference type="GO" id="GO:0046872">
    <property type="term" value="F:metal ion binding"/>
    <property type="evidence" value="ECO:0007669"/>
    <property type="project" value="UniProtKB-KW"/>
</dbReference>
<gene>
    <name evidence="6" type="ORF">CKM354_000728600</name>
</gene>
<dbReference type="SUPFAM" id="SSF51621">
    <property type="entry name" value="Phosphoenolpyruvate/pyruvate domain"/>
    <property type="match status" value="1"/>
</dbReference>
<dbReference type="GeneID" id="68292861"/>
<dbReference type="Proteomes" id="UP000825890">
    <property type="component" value="Unassembled WGS sequence"/>
</dbReference>
<keyword evidence="3" id="KW-0456">Lyase</keyword>
<evidence type="ECO:0000256" key="2">
    <source>
        <dbReference type="ARBA" id="ARBA00022723"/>
    </source>
</evidence>
<evidence type="ECO:0000256" key="3">
    <source>
        <dbReference type="ARBA" id="ARBA00023239"/>
    </source>
</evidence>
<keyword evidence="7" id="KW-1185">Reference proteome</keyword>
<dbReference type="PANTHER" id="PTHR30502:SF0">
    <property type="entry name" value="PHOSPHOENOLPYRUVATE CARBOXYLASE FAMILY PROTEIN"/>
    <property type="match status" value="1"/>
</dbReference>
<sequence>MTASEALHSSLSIQSPPSTTPSSPTTKIAPNNLLTRAARGEICTAFGIKIIPGAEIVQIAKSGGYDSLFIDLEHTTLTIRDAGQLCIAAVSAGITPFVRVPHQCGYGFMQRVLDAGAMGLIVPHIHSVDDARRAINISKYPPIGCRSISAGFPQFCFSPLPISTILAEMNAHGSTMFIMIETADALANVYDIAALPGADVLLVGSNDLAQEIGTLGDWDAPEFLEALRTVGDACRKNGKIMGIAGLYHRADILSRVINEFGARWVVGAQDVGLLVQGCRANNDLLRGLQLQKS</sequence>
<accession>A0A9P3CMG4</accession>
<dbReference type="GO" id="GO:0016832">
    <property type="term" value="F:aldehyde-lyase activity"/>
    <property type="evidence" value="ECO:0007669"/>
    <property type="project" value="TreeGrafter"/>
</dbReference>
<dbReference type="PANTHER" id="PTHR30502">
    <property type="entry name" value="2-KETO-3-DEOXY-L-RHAMNONATE ALDOLASE"/>
    <property type="match status" value="1"/>
</dbReference>
<keyword evidence="2" id="KW-0479">Metal-binding</keyword>
<evidence type="ECO:0000256" key="1">
    <source>
        <dbReference type="ARBA" id="ARBA00005568"/>
    </source>
</evidence>
<feature type="compositionally biased region" description="Low complexity" evidence="4">
    <location>
        <begin position="15"/>
        <end position="26"/>
    </location>
</feature>
<comment type="caution">
    <text evidence="6">The sequence shown here is derived from an EMBL/GenBank/DDBJ whole genome shotgun (WGS) entry which is preliminary data.</text>
</comment>
<protein>
    <recommendedName>
        <fullName evidence="5">HpcH/HpaI aldolase/citrate lyase domain-containing protein</fullName>
    </recommendedName>
</protein>
<evidence type="ECO:0000313" key="6">
    <source>
        <dbReference type="EMBL" id="GIZ44077.1"/>
    </source>
</evidence>
<comment type="similarity">
    <text evidence="1">Belongs to the HpcH/HpaI aldolase family.</text>
</comment>